<dbReference type="SUPFAM" id="SSF49899">
    <property type="entry name" value="Concanavalin A-like lectins/glucanases"/>
    <property type="match status" value="1"/>
</dbReference>
<organism evidence="3 4">
    <name type="scientific">Durusdinium trenchii</name>
    <dbReference type="NCBI Taxonomy" id="1381693"/>
    <lineage>
        <taxon>Eukaryota</taxon>
        <taxon>Sar</taxon>
        <taxon>Alveolata</taxon>
        <taxon>Dinophyceae</taxon>
        <taxon>Suessiales</taxon>
        <taxon>Symbiodiniaceae</taxon>
        <taxon>Durusdinium</taxon>
    </lineage>
</organism>
<dbReference type="PANTHER" id="PTHR38710">
    <property type="entry name" value="WITH PUTATIVE URIDYL PYROPHOSPHORYLASE-RELATED"/>
    <property type="match status" value="1"/>
</dbReference>
<evidence type="ECO:0000313" key="4">
    <source>
        <dbReference type="Proteomes" id="UP001642464"/>
    </source>
</evidence>
<dbReference type="Proteomes" id="UP001642464">
    <property type="component" value="Unassembled WGS sequence"/>
</dbReference>
<evidence type="ECO:0000259" key="2">
    <source>
        <dbReference type="PROSITE" id="PS51762"/>
    </source>
</evidence>
<dbReference type="InterPro" id="IPR053034">
    <property type="entry name" value="Glucuronokinase-like"/>
</dbReference>
<dbReference type="SUPFAM" id="SSF55060">
    <property type="entry name" value="GHMP Kinase, C-terminal domain"/>
    <property type="match status" value="1"/>
</dbReference>
<dbReference type="PANTHER" id="PTHR38710:SF1">
    <property type="entry name" value="WITH PUTATIVE URIDYL PYROPHOSPHORYLASE-RELATED"/>
    <property type="match status" value="1"/>
</dbReference>
<dbReference type="Pfam" id="PF26113">
    <property type="entry name" value="GH16_XgeA"/>
    <property type="match status" value="1"/>
</dbReference>
<dbReference type="InterPro" id="IPR013750">
    <property type="entry name" value="GHMP_kinase_C_dom"/>
</dbReference>
<dbReference type="InterPro" id="IPR000757">
    <property type="entry name" value="Beta-glucanase-like"/>
</dbReference>
<gene>
    <name evidence="3" type="ORF">SCF082_LOCUS40046</name>
</gene>
<dbReference type="EMBL" id="CAXAMM010039163">
    <property type="protein sequence ID" value="CAK9084414.1"/>
    <property type="molecule type" value="Genomic_DNA"/>
</dbReference>
<feature type="region of interest" description="Disordered" evidence="1">
    <location>
        <begin position="1"/>
        <end position="61"/>
    </location>
</feature>
<dbReference type="PROSITE" id="PS51762">
    <property type="entry name" value="GH16_2"/>
    <property type="match status" value="1"/>
</dbReference>
<reference evidence="3 4" key="1">
    <citation type="submission" date="2024-02" db="EMBL/GenBank/DDBJ databases">
        <authorList>
            <person name="Chen Y."/>
            <person name="Shah S."/>
            <person name="Dougan E. K."/>
            <person name="Thang M."/>
            <person name="Chan C."/>
        </authorList>
    </citation>
    <scope>NUCLEOTIDE SEQUENCE [LARGE SCALE GENOMIC DNA]</scope>
</reference>
<evidence type="ECO:0000313" key="3">
    <source>
        <dbReference type="EMBL" id="CAK9084414.1"/>
    </source>
</evidence>
<sequence>MNRSGTEDPGVEAQEGKTWGAAIGSDPAVGRGWGEARQARPTNDDGEKPGAGRTREKLQQLTSTSQFGWWSGSPNPPKLGGAGRGTLLECHLADAPGNVPQKKGVGISWHLITEGGKRTQRVDSRVMQGIERSIDISARQLADLAKSEVLLVYQGLVFMDFDAEHMKENGYGRYERLSRSSFEWLSSLPFFIAFEADPSDSGKIHSNVRTRWDAGEAEVISAMRHFAELAVKAKAAIENRDQKALAELMDQNFNLRRKLYGDACLGSKNLEMIEICRRCNCAVKFPGSGGAVLGLCRSEDGSDPWHPIQEALEAENFVFCPLDLVLWRPFGRRKTEDGLMMLNQTSKTLSLVACAMLWLRHPSQLTWQSSGITGVQSWFLVAALDLERELSKDDECHESTCGLEALQRRGLRRDRVAGEPERAGEAADDLQAELGCYDGSASQYFLNWEASGKDFFKDWTFVTEDPTNGEVNYLSRAEAEAQSLAVADQDHALLRVGELHNGKRNAVRIQTNKAWDPTKSFLVAMKYRHVPYGAGVWPAFWTMSSDNVWPKGGELDIAEFANDQPNLITLHVRGECAMDAERLKMCTPADYTWYDTVFTTCDTDYGQQRQGCKPPQKRYIGEIFNVYPGTFVAEWNNNTIKVWHFPQGTEPADLHGTPRPGDWDPEKLLTWFPFEPHSCTKAFAPQELVINTELCGWLS</sequence>
<keyword evidence="4" id="KW-1185">Reference proteome</keyword>
<dbReference type="Gene3D" id="2.60.120.200">
    <property type="match status" value="1"/>
</dbReference>
<protein>
    <submittedName>
        <fullName evidence="3">Glucuronokinase 1 (AtGlcAK1)</fullName>
    </submittedName>
</protein>
<proteinExistence type="predicted"/>
<dbReference type="InterPro" id="IPR036554">
    <property type="entry name" value="GHMP_kinase_C_sf"/>
</dbReference>
<dbReference type="Gene3D" id="3.30.230.120">
    <property type="match status" value="1"/>
</dbReference>
<dbReference type="Pfam" id="PF08544">
    <property type="entry name" value="GHMP_kinases_C"/>
    <property type="match status" value="1"/>
</dbReference>
<dbReference type="InterPro" id="IPR013320">
    <property type="entry name" value="ConA-like_dom_sf"/>
</dbReference>
<feature type="domain" description="GH16" evidence="2">
    <location>
        <begin position="414"/>
        <end position="699"/>
    </location>
</feature>
<evidence type="ECO:0000256" key="1">
    <source>
        <dbReference type="SAM" id="MobiDB-lite"/>
    </source>
</evidence>
<accession>A0ABP0Q8V5</accession>
<name>A0ABP0Q8V5_9DINO</name>
<feature type="compositionally biased region" description="Basic and acidic residues" evidence="1">
    <location>
        <begin position="42"/>
        <end position="58"/>
    </location>
</feature>
<comment type="caution">
    <text evidence="3">The sequence shown here is derived from an EMBL/GenBank/DDBJ whole genome shotgun (WGS) entry which is preliminary data.</text>
</comment>